<dbReference type="OrthoDB" id="913535at2759"/>
<accession>A0A6I9SX19</accession>
<name>A0A6I9SX19_SESIN</name>
<dbReference type="InterPro" id="IPR036397">
    <property type="entry name" value="RNaseH_sf"/>
</dbReference>
<evidence type="ECO:0000259" key="1">
    <source>
        <dbReference type="Pfam" id="PF24626"/>
    </source>
</evidence>
<dbReference type="GO" id="GO:0003676">
    <property type="term" value="F:nucleic acid binding"/>
    <property type="evidence" value="ECO:0007669"/>
    <property type="project" value="InterPro"/>
</dbReference>
<dbReference type="AlphaFoldDB" id="A0A6I9SX19"/>
<reference evidence="3" key="1">
    <citation type="submission" date="2025-08" db="UniProtKB">
        <authorList>
            <consortium name="RefSeq"/>
        </authorList>
    </citation>
    <scope>IDENTIFICATION</scope>
</reference>
<feature type="domain" description="Tf2-1-like SH3-like" evidence="1">
    <location>
        <begin position="134"/>
        <end position="197"/>
    </location>
</feature>
<dbReference type="InParanoid" id="A0A6I9SX19"/>
<organism evidence="2 3">
    <name type="scientific">Sesamum indicum</name>
    <name type="common">Oriental sesame</name>
    <name type="synonym">Sesamum orientale</name>
    <dbReference type="NCBI Taxonomy" id="4182"/>
    <lineage>
        <taxon>Eukaryota</taxon>
        <taxon>Viridiplantae</taxon>
        <taxon>Streptophyta</taxon>
        <taxon>Embryophyta</taxon>
        <taxon>Tracheophyta</taxon>
        <taxon>Spermatophyta</taxon>
        <taxon>Magnoliopsida</taxon>
        <taxon>eudicotyledons</taxon>
        <taxon>Gunneridae</taxon>
        <taxon>Pentapetalae</taxon>
        <taxon>asterids</taxon>
        <taxon>lamiids</taxon>
        <taxon>Lamiales</taxon>
        <taxon>Pedaliaceae</taxon>
        <taxon>Sesamum</taxon>
    </lineage>
</organism>
<dbReference type="PANTHER" id="PTHR46148:SF52">
    <property type="entry name" value="OS04G0603800 PROTEIN"/>
    <property type="match status" value="1"/>
</dbReference>
<protein>
    <submittedName>
        <fullName evidence="3">Uncharacterized protein LOC105157414</fullName>
    </submittedName>
</protein>
<gene>
    <name evidence="3" type="primary">LOC105157414</name>
</gene>
<dbReference type="SUPFAM" id="SSF54160">
    <property type="entry name" value="Chromo domain-like"/>
    <property type="match status" value="1"/>
</dbReference>
<evidence type="ECO:0000313" key="2">
    <source>
        <dbReference type="Proteomes" id="UP000504604"/>
    </source>
</evidence>
<dbReference type="InterPro" id="IPR056924">
    <property type="entry name" value="SH3_Tf2-1"/>
</dbReference>
<dbReference type="GeneID" id="105157414"/>
<dbReference type="RefSeq" id="XP_011072126.1">
    <property type="nucleotide sequence ID" value="XM_011073824.1"/>
</dbReference>
<dbReference type="PANTHER" id="PTHR46148">
    <property type="entry name" value="CHROMO DOMAIN-CONTAINING PROTEIN"/>
    <property type="match status" value="1"/>
</dbReference>
<sequence>MKIDVQEWVKGCETCQRAKHENHPYPGLLQTLPVLDQAWSCVSMDFIKDYRTLRKSKKWAHWLTLAELWFNTNYHTGLKATPFQTLYGYPPQQLPIGPYLQSHHTDVVELVQERTKRMKLYAERKRTEREFHVGDEVFLKLQLYKQTSVALRKQLKLSAKYFGPYKVIERIGHVAYKLELPTGSKIHPVFHFPLLKKKIGSKYFPSVNLSELEDEVFKVYPIEILGRRLVPRNNVGVPQVLIQWAHSNPEQATWEDYYVVAAKFPRFDPWGQGTKKGGRDVVFQGGTRF</sequence>
<dbReference type="Proteomes" id="UP000504604">
    <property type="component" value="Linkage group LG3"/>
</dbReference>
<evidence type="ECO:0000313" key="3">
    <source>
        <dbReference type="RefSeq" id="XP_011072126.1"/>
    </source>
</evidence>
<keyword evidence="2" id="KW-1185">Reference proteome</keyword>
<proteinExistence type="predicted"/>
<dbReference type="Pfam" id="PF24626">
    <property type="entry name" value="SH3_Tf2-1"/>
    <property type="match status" value="1"/>
</dbReference>
<dbReference type="KEGG" id="sind:105157414"/>
<dbReference type="Gene3D" id="3.30.420.10">
    <property type="entry name" value="Ribonuclease H-like superfamily/Ribonuclease H"/>
    <property type="match status" value="1"/>
</dbReference>
<dbReference type="InterPro" id="IPR016197">
    <property type="entry name" value="Chromo-like_dom_sf"/>
</dbReference>